<evidence type="ECO:0000256" key="3">
    <source>
        <dbReference type="ARBA" id="ARBA00004550"/>
    </source>
</evidence>
<dbReference type="GO" id="GO:0060255">
    <property type="term" value="P:regulation of macromolecule metabolic process"/>
    <property type="evidence" value="ECO:0007669"/>
    <property type="project" value="UniProtKB-ARBA"/>
</dbReference>
<feature type="compositionally biased region" description="Gly residues" evidence="11">
    <location>
        <begin position="254"/>
        <end position="267"/>
    </location>
</feature>
<keyword evidence="8" id="KW-0539">Nucleus</keyword>
<organism evidence="13 14">
    <name type="scientific">Moschus moschiferus</name>
    <name type="common">Siberian musk deer</name>
    <name type="synonym">Moschus sibiricus</name>
    <dbReference type="NCBI Taxonomy" id="68415"/>
    <lineage>
        <taxon>Eukaryota</taxon>
        <taxon>Metazoa</taxon>
        <taxon>Chordata</taxon>
        <taxon>Craniata</taxon>
        <taxon>Vertebrata</taxon>
        <taxon>Euteleostomi</taxon>
        <taxon>Mammalia</taxon>
        <taxon>Eutheria</taxon>
        <taxon>Laurasiatheria</taxon>
        <taxon>Artiodactyla</taxon>
        <taxon>Ruminantia</taxon>
        <taxon>Pecora</taxon>
        <taxon>Moschidae</taxon>
        <taxon>Moschus</taxon>
    </lineage>
</organism>
<evidence type="ECO:0000256" key="7">
    <source>
        <dbReference type="ARBA" id="ARBA00022884"/>
    </source>
</evidence>
<dbReference type="Proteomes" id="UP000694544">
    <property type="component" value="Unplaced"/>
</dbReference>
<dbReference type="GO" id="GO:0000398">
    <property type="term" value="P:mRNA splicing, via spliceosome"/>
    <property type="evidence" value="ECO:0007669"/>
    <property type="project" value="TreeGrafter"/>
</dbReference>
<dbReference type="AlphaFoldDB" id="A0A8C6FFR9"/>
<dbReference type="FunFam" id="3.30.70.330:FF:000040">
    <property type="entry name" value="Heterogeneous nuclear ribonucleoprotein A2/B1"/>
    <property type="match status" value="1"/>
</dbReference>
<dbReference type="Gene3D" id="3.30.70.330">
    <property type="match status" value="2"/>
</dbReference>
<reference evidence="13" key="1">
    <citation type="submission" date="2025-08" db="UniProtKB">
        <authorList>
            <consortium name="Ensembl"/>
        </authorList>
    </citation>
    <scope>IDENTIFICATION</scope>
</reference>
<dbReference type="PROSITE" id="PS50102">
    <property type="entry name" value="RRM"/>
    <property type="match status" value="2"/>
</dbReference>
<evidence type="ECO:0000256" key="9">
    <source>
        <dbReference type="ARBA" id="ARBA00023274"/>
    </source>
</evidence>
<evidence type="ECO:0000256" key="10">
    <source>
        <dbReference type="PROSITE-ProRule" id="PRU00176"/>
    </source>
</evidence>
<dbReference type="InterPro" id="IPR035979">
    <property type="entry name" value="RBD_domain_sf"/>
</dbReference>
<protein>
    <recommendedName>
        <fullName evidence="4">Heterogeneous nuclear ribonucleoproteins A2/B1</fullName>
    </recommendedName>
</protein>
<dbReference type="SUPFAM" id="SSF54928">
    <property type="entry name" value="RNA-binding domain, RBD"/>
    <property type="match status" value="2"/>
</dbReference>
<dbReference type="PANTHER" id="PTHR48026:SF13">
    <property type="entry name" value="HETEROGENEOUS NUCLEAR RIBONUCLEOPROTEINS A2_B1"/>
    <property type="match status" value="1"/>
</dbReference>
<dbReference type="InterPro" id="IPR012677">
    <property type="entry name" value="Nucleotide-bd_a/b_plait_sf"/>
</dbReference>
<dbReference type="SMART" id="SM00360">
    <property type="entry name" value="RRM"/>
    <property type="match status" value="2"/>
</dbReference>
<feature type="region of interest" description="Disordered" evidence="11">
    <location>
        <begin position="214"/>
        <end position="271"/>
    </location>
</feature>
<dbReference type="Ensembl" id="ENSMMST00000002408.1">
    <property type="protein sequence ID" value="ENSMMSP00000002198.1"/>
    <property type="gene ID" value="ENSMMSG00000001738.1"/>
</dbReference>
<name>A0A8C6FFR9_MOSMO</name>
<evidence type="ECO:0000256" key="2">
    <source>
        <dbReference type="ARBA" id="ARBA00004463"/>
    </source>
</evidence>
<dbReference type="GeneTree" id="ENSGT00940000154431"/>
<evidence type="ECO:0000313" key="14">
    <source>
        <dbReference type="Proteomes" id="UP000694544"/>
    </source>
</evidence>
<sequence>RVGHNLRDNEEFRKLFVGGLSFETTEESLWNYYRQWGYLTDCVVIRDPSSQTSRRFGFVTFSSMAEVDAAMAARPHFIDGKRVAPKRTVPREDCGKPGALVTVKKLFVCRIGEDTEKHHLRDYFGKYGKINAVEIIHDRESGRKRGFGFVTFDDHDPVDKLVLQKYHTVNGHHAEVRKALSRQVIQELQHSRIGRGGSKVDFLYLHGGGGNFGAGRGRDFRGGSDGGGRGGKSGDGDHGYGGRPGDGSLRVSPGYGGGRGGCDGGRPGHGHQDRGCRAGYTIYGGSNDGSQNCNNLGNYKQKPSKYELLKSGKLSSRRNMGGSYGGGNYCPGGHGGSGGYGEKAILSLLFDSGLIL</sequence>
<keyword evidence="6" id="KW-0813">Transport</keyword>
<dbReference type="Pfam" id="PF00076">
    <property type="entry name" value="RRM_1"/>
    <property type="match status" value="2"/>
</dbReference>
<reference evidence="13" key="2">
    <citation type="submission" date="2025-09" db="UniProtKB">
        <authorList>
            <consortium name="Ensembl"/>
        </authorList>
    </citation>
    <scope>IDENTIFICATION</scope>
</reference>
<evidence type="ECO:0000313" key="13">
    <source>
        <dbReference type="Ensembl" id="ENSMMSP00000002198.1"/>
    </source>
</evidence>
<evidence type="ECO:0000259" key="12">
    <source>
        <dbReference type="PROSITE" id="PS50102"/>
    </source>
</evidence>
<keyword evidence="6" id="KW-0509">mRNA transport</keyword>
<dbReference type="GO" id="GO:0071013">
    <property type="term" value="C:catalytic step 2 spliceosome"/>
    <property type="evidence" value="ECO:0007669"/>
    <property type="project" value="TreeGrafter"/>
</dbReference>
<evidence type="ECO:0000256" key="4">
    <source>
        <dbReference type="ARBA" id="ARBA00020862"/>
    </source>
</evidence>
<dbReference type="PANTHER" id="PTHR48026">
    <property type="entry name" value="HOMOLOGOUS TO DROSOPHILA SQD (SQUID) PROTEIN"/>
    <property type="match status" value="1"/>
</dbReference>
<keyword evidence="9" id="KW-0687">Ribonucleoprotein</keyword>
<keyword evidence="14" id="KW-1185">Reference proteome</keyword>
<evidence type="ECO:0000256" key="6">
    <source>
        <dbReference type="ARBA" id="ARBA00022816"/>
    </source>
</evidence>
<comment type="subcellular location">
    <subcellularLocation>
        <location evidence="2">Cytoplasmic granule</location>
    </subcellularLocation>
    <subcellularLocation>
        <location evidence="1">Nucleus</location>
    </subcellularLocation>
    <subcellularLocation>
        <location evidence="3">Secreted</location>
        <location evidence="3">Extracellular exosome</location>
    </subcellularLocation>
</comment>
<evidence type="ECO:0000256" key="5">
    <source>
        <dbReference type="ARBA" id="ARBA00022737"/>
    </source>
</evidence>
<proteinExistence type="predicted"/>
<evidence type="ECO:0000256" key="1">
    <source>
        <dbReference type="ARBA" id="ARBA00004123"/>
    </source>
</evidence>
<keyword evidence="7 10" id="KW-0694">RNA-binding</keyword>
<feature type="domain" description="RRM" evidence="12">
    <location>
        <begin position="104"/>
        <end position="181"/>
    </location>
</feature>
<accession>A0A8C6FFR9</accession>
<dbReference type="InterPro" id="IPR000504">
    <property type="entry name" value="RRM_dom"/>
</dbReference>
<feature type="domain" description="RRM" evidence="12">
    <location>
        <begin position="13"/>
        <end position="89"/>
    </location>
</feature>
<dbReference type="GO" id="GO:0005576">
    <property type="term" value="C:extracellular region"/>
    <property type="evidence" value="ECO:0007669"/>
    <property type="project" value="UniProtKB-SubCell"/>
</dbReference>
<dbReference type="FunFam" id="3.30.70.330:FF:000108">
    <property type="entry name" value="Heterogeneous nuclear ribonucleoproteins A2/B1"/>
    <property type="match status" value="1"/>
</dbReference>
<evidence type="ECO:0000256" key="8">
    <source>
        <dbReference type="ARBA" id="ARBA00023242"/>
    </source>
</evidence>
<keyword evidence="5" id="KW-0677">Repeat</keyword>
<dbReference type="GO" id="GO:0043047">
    <property type="term" value="F:single-stranded telomeric DNA binding"/>
    <property type="evidence" value="ECO:0007669"/>
    <property type="project" value="TreeGrafter"/>
</dbReference>
<dbReference type="GO" id="GO:0051028">
    <property type="term" value="P:mRNA transport"/>
    <property type="evidence" value="ECO:0007669"/>
    <property type="project" value="UniProtKB-KW"/>
</dbReference>
<evidence type="ECO:0000256" key="11">
    <source>
        <dbReference type="SAM" id="MobiDB-lite"/>
    </source>
</evidence>
<dbReference type="GO" id="GO:0003730">
    <property type="term" value="F:mRNA 3'-UTR binding"/>
    <property type="evidence" value="ECO:0007669"/>
    <property type="project" value="TreeGrafter"/>
</dbReference>